<sequence length="46" mass="5488">MIDWISYSDKVYILHKHLVFSPLNCLPLQLQQQTMIPNENKLAFTR</sequence>
<dbReference type="AlphaFoldDB" id="B6W4U8"/>
<evidence type="ECO:0000313" key="1">
    <source>
        <dbReference type="EMBL" id="EEB22916.1"/>
    </source>
</evidence>
<proteinExistence type="predicted"/>
<protein>
    <submittedName>
        <fullName evidence="1">Uncharacterized protein</fullName>
    </submittedName>
</protein>
<reference evidence="1 2" key="1">
    <citation type="submission" date="2008-10" db="EMBL/GenBank/DDBJ databases">
        <title>Draft genome sequence of Bacteroides dorei (DSM 17855).</title>
        <authorList>
            <person name="Sudarsanam P."/>
            <person name="Ley R."/>
            <person name="Guruge J."/>
            <person name="Turnbaugh P.J."/>
            <person name="Mahowald M."/>
            <person name="Liep D."/>
            <person name="Gordon J."/>
        </authorList>
    </citation>
    <scope>NUCLEOTIDE SEQUENCE [LARGE SCALE GENOMIC DNA]</scope>
    <source>
        <strain evidence="1 2">DSM 17855</strain>
    </source>
</reference>
<gene>
    <name evidence="1" type="ORF">BACDOR_04564</name>
</gene>
<organism evidence="1 2">
    <name type="scientific">Phocaeicola dorei DSM 17855</name>
    <dbReference type="NCBI Taxonomy" id="483217"/>
    <lineage>
        <taxon>Bacteria</taxon>
        <taxon>Pseudomonadati</taxon>
        <taxon>Bacteroidota</taxon>
        <taxon>Bacteroidia</taxon>
        <taxon>Bacteroidales</taxon>
        <taxon>Bacteroidaceae</taxon>
        <taxon>Phocaeicola</taxon>
    </lineage>
</organism>
<accession>B6W4U8</accession>
<dbReference type="HOGENOM" id="CLU_3180039_0_0_10"/>
<evidence type="ECO:0000313" key="2">
    <source>
        <dbReference type="Proteomes" id="UP000004849"/>
    </source>
</evidence>
<dbReference type="EMBL" id="ABWZ01000082">
    <property type="protein sequence ID" value="EEB22916.1"/>
    <property type="molecule type" value="Genomic_DNA"/>
</dbReference>
<dbReference type="Proteomes" id="UP000004849">
    <property type="component" value="Unassembled WGS sequence"/>
</dbReference>
<reference evidence="1 2" key="2">
    <citation type="submission" date="2008-10" db="EMBL/GenBank/DDBJ databases">
        <authorList>
            <person name="Fulton L."/>
            <person name="Clifton S."/>
            <person name="Fulton B."/>
            <person name="Xu J."/>
            <person name="Minx P."/>
            <person name="Pepin K.H."/>
            <person name="Johnson M."/>
            <person name="Thiruvilangam P."/>
            <person name="Bhonagiri V."/>
            <person name="Nash W.E."/>
            <person name="Mardis E.R."/>
            <person name="Wilson R.K."/>
        </authorList>
    </citation>
    <scope>NUCLEOTIDE SEQUENCE [LARGE SCALE GENOMIC DNA]</scope>
    <source>
        <strain evidence="1 2">DSM 17855</strain>
    </source>
</reference>
<name>B6W4U8_9BACT</name>